<proteinExistence type="predicted"/>
<organism evidence="1 2">
    <name type="scientific">Aegilops tauschii subsp. strangulata</name>
    <name type="common">Goatgrass</name>
    <dbReference type="NCBI Taxonomy" id="200361"/>
    <lineage>
        <taxon>Eukaryota</taxon>
        <taxon>Viridiplantae</taxon>
        <taxon>Streptophyta</taxon>
        <taxon>Embryophyta</taxon>
        <taxon>Tracheophyta</taxon>
        <taxon>Spermatophyta</taxon>
        <taxon>Magnoliopsida</taxon>
        <taxon>Liliopsida</taxon>
        <taxon>Poales</taxon>
        <taxon>Poaceae</taxon>
        <taxon>BOP clade</taxon>
        <taxon>Pooideae</taxon>
        <taxon>Triticodae</taxon>
        <taxon>Triticeae</taxon>
        <taxon>Triticinae</taxon>
        <taxon>Aegilops</taxon>
    </lineage>
</organism>
<reference evidence="2" key="1">
    <citation type="journal article" date="2014" name="Science">
        <title>Ancient hybridizations among the ancestral genomes of bread wheat.</title>
        <authorList>
            <consortium name="International Wheat Genome Sequencing Consortium,"/>
            <person name="Marcussen T."/>
            <person name="Sandve S.R."/>
            <person name="Heier L."/>
            <person name="Spannagl M."/>
            <person name="Pfeifer M."/>
            <person name="Jakobsen K.S."/>
            <person name="Wulff B.B."/>
            <person name="Steuernagel B."/>
            <person name="Mayer K.F."/>
            <person name="Olsen O.A."/>
        </authorList>
    </citation>
    <scope>NUCLEOTIDE SEQUENCE [LARGE SCALE GENOMIC DNA]</scope>
    <source>
        <strain evidence="2">cv. AL8/78</strain>
    </source>
</reference>
<keyword evidence="2" id="KW-1185">Reference proteome</keyword>
<reference evidence="1" key="4">
    <citation type="submission" date="2019-03" db="UniProtKB">
        <authorList>
            <consortium name="EnsemblPlants"/>
        </authorList>
    </citation>
    <scope>IDENTIFICATION</scope>
</reference>
<reference evidence="2" key="2">
    <citation type="journal article" date="2017" name="Nat. Plants">
        <title>The Aegilops tauschii genome reveals multiple impacts of transposons.</title>
        <authorList>
            <person name="Zhao G."/>
            <person name="Zou C."/>
            <person name="Li K."/>
            <person name="Wang K."/>
            <person name="Li T."/>
            <person name="Gao L."/>
            <person name="Zhang X."/>
            <person name="Wang H."/>
            <person name="Yang Z."/>
            <person name="Liu X."/>
            <person name="Jiang W."/>
            <person name="Mao L."/>
            <person name="Kong X."/>
            <person name="Jiao Y."/>
            <person name="Jia J."/>
        </authorList>
    </citation>
    <scope>NUCLEOTIDE SEQUENCE [LARGE SCALE GENOMIC DNA]</scope>
    <source>
        <strain evidence="2">cv. AL8/78</strain>
    </source>
</reference>
<accession>A0A453IWB2</accession>
<sequence length="45" mass="5181">MHKLCLADLLPSISDGLSTRFSFQVLHVVWHEVLDLFHLKNHVIA</sequence>
<dbReference type="Proteomes" id="UP000015105">
    <property type="component" value="Chromosome 4D"/>
</dbReference>
<dbReference type="EnsemblPlants" id="AET4Gv20704900.21">
    <property type="protein sequence ID" value="AET4Gv20704900.21"/>
    <property type="gene ID" value="AET4Gv20704900"/>
</dbReference>
<dbReference type="AlphaFoldDB" id="A0A453IWB2"/>
<evidence type="ECO:0000313" key="1">
    <source>
        <dbReference type="EnsemblPlants" id="AET4Gv20704900.21"/>
    </source>
</evidence>
<dbReference type="Gramene" id="AET4Gv20704900.21">
    <property type="protein sequence ID" value="AET4Gv20704900.21"/>
    <property type="gene ID" value="AET4Gv20704900"/>
</dbReference>
<evidence type="ECO:0000313" key="2">
    <source>
        <dbReference type="Proteomes" id="UP000015105"/>
    </source>
</evidence>
<reference evidence="1" key="3">
    <citation type="journal article" date="2017" name="Nature">
        <title>Genome sequence of the progenitor of the wheat D genome Aegilops tauschii.</title>
        <authorList>
            <person name="Luo M.C."/>
            <person name="Gu Y.Q."/>
            <person name="Puiu D."/>
            <person name="Wang H."/>
            <person name="Twardziok S.O."/>
            <person name="Deal K.R."/>
            <person name="Huo N."/>
            <person name="Zhu T."/>
            <person name="Wang L."/>
            <person name="Wang Y."/>
            <person name="McGuire P.E."/>
            <person name="Liu S."/>
            <person name="Long H."/>
            <person name="Ramasamy R.K."/>
            <person name="Rodriguez J.C."/>
            <person name="Van S.L."/>
            <person name="Yuan L."/>
            <person name="Wang Z."/>
            <person name="Xia Z."/>
            <person name="Xiao L."/>
            <person name="Anderson O.D."/>
            <person name="Ouyang S."/>
            <person name="Liang Y."/>
            <person name="Zimin A.V."/>
            <person name="Pertea G."/>
            <person name="Qi P."/>
            <person name="Bennetzen J.L."/>
            <person name="Dai X."/>
            <person name="Dawson M.W."/>
            <person name="Muller H.G."/>
            <person name="Kugler K."/>
            <person name="Rivarola-Duarte L."/>
            <person name="Spannagl M."/>
            <person name="Mayer K.F.X."/>
            <person name="Lu F.H."/>
            <person name="Bevan M.W."/>
            <person name="Leroy P."/>
            <person name="Li P."/>
            <person name="You F.M."/>
            <person name="Sun Q."/>
            <person name="Liu Z."/>
            <person name="Lyons E."/>
            <person name="Wicker T."/>
            <person name="Salzberg S.L."/>
            <person name="Devos K.M."/>
            <person name="Dvorak J."/>
        </authorList>
    </citation>
    <scope>NUCLEOTIDE SEQUENCE [LARGE SCALE GENOMIC DNA]</scope>
    <source>
        <strain evidence="1">cv. AL8/78</strain>
    </source>
</reference>
<name>A0A453IWB2_AEGTS</name>
<protein>
    <submittedName>
        <fullName evidence="1">Uncharacterized protein</fullName>
    </submittedName>
</protein>
<reference evidence="1" key="5">
    <citation type="journal article" date="2021" name="G3 (Bethesda)">
        <title>Aegilops tauschii genome assembly Aet v5.0 features greater sequence contiguity and improved annotation.</title>
        <authorList>
            <person name="Wang L."/>
            <person name="Zhu T."/>
            <person name="Rodriguez J.C."/>
            <person name="Deal K.R."/>
            <person name="Dubcovsky J."/>
            <person name="McGuire P.E."/>
            <person name="Lux T."/>
            <person name="Spannagl M."/>
            <person name="Mayer K.F.X."/>
            <person name="Baldrich P."/>
            <person name="Meyers B.C."/>
            <person name="Huo N."/>
            <person name="Gu Y.Q."/>
            <person name="Zhou H."/>
            <person name="Devos K.M."/>
            <person name="Bennetzen J.L."/>
            <person name="Unver T."/>
            <person name="Budak H."/>
            <person name="Gulick P.J."/>
            <person name="Galiba G."/>
            <person name="Kalapos B."/>
            <person name="Nelson D.R."/>
            <person name="Li P."/>
            <person name="You F.M."/>
            <person name="Luo M.C."/>
            <person name="Dvorak J."/>
        </authorList>
    </citation>
    <scope>NUCLEOTIDE SEQUENCE [LARGE SCALE GENOMIC DNA]</scope>
    <source>
        <strain evidence="1">cv. AL8/78</strain>
    </source>
</reference>